<feature type="domain" description="G-protein coupled receptors family 1 profile" evidence="11">
    <location>
        <begin position="23"/>
        <end position="262"/>
    </location>
</feature>
<evidence type="ECO:0000256" key="8">
    <source>
        <dbReference type="ARBA" id="ARBA00023180"/>
    </source>
</evidence>
<evidence type="ECO:0000256" key="3">
    <source>
        <dbReference type="ARBA" id="ARBA00022692"/>
    </source>
</evidence>
<reference evidence="13" key="1">
    <citation type="submission" date="2025-08" db="UniProtKB">
        <authorList>
            <consortium name="RefSeq"/>
        </authorList>
    </citation>
    <scope>IDENTIFICATION</scope>
</reference>
<feature type="transmembrane region" description="Helical" evidence="10">
    <location>
        <begin position="410"/>
        <end position="432"/>
    </location>
</feature>
<feature type="transmembrane region" description="Helical" evidence="10">
    <location>
        <begin position="79"/>
        <end position="102"/>
    </location>
</feature>
<keyword evidence="3 10" id="KW-0812">Transmembrane</keyword>
<feature type="transmembrane region" description="Helical" evidence="10">
    <location>
        <begin position="154"/>
        <end position="177"/>
    </location>
</feature>
<organism evidence="12 13">
    <name type="scientific">Hydra vulgaris</name>
    <name type="common">Hydra</name>
    <name type="synonym">Hydra attenuata</name>
    <dbReference type="NCBI Taxonomy" id="6087"/>
    <lineage>
        <taxon>Eukaryota</taxon>
        <taxon>Metazoa</taxon>
        <taxon>Cnidaria</taxon>
        <taxon>Hydrozoa</taxon>
        <taxon>Hydroidolina</taxon>
        <taxon>Anthoathecata</taxon>
        <taxon>Aplanulata</taxon>
        <taxon>Hydridae</taxon>
        <taxon>Hydra</taxon>
    </lineage>
</organism>
<dbReference type="PROSITE" id="PS50262">
    <property type="entry name" value="G_PROTEIN_RECEP_F1_2"/>
    <property type="match status" value="2"/>
</dbReference>
<feature type="transmembrane region" description="Helical" evidence="10">
    <location>
        <begin position="601"/>
        <end position="624"/>
    </location>
</feature>
<dbReference type="PANTHER" id="PTHR24246">
    <property type="entry name" value="OLFACTORY RECEPTOR AND ADENOSINE RECEPTOR"/>
    <property type="match status" value="1"/>
</dbReference>
<dbReference type="PANTHER" id="PTHR24246:SF27">
    <property type="entry name" value="ADENOSINE RECEPTOR, ISOFORM A"/>
    <property type="match status" value="1"/>
</dbReference>
<evidence type="ECO:0000256" key="1">
    <source>
        <dbReference type="ARBA" id="ARBA00004651"/>
    </source>
</evidence>
<dbReference type="Pfam" id="PF00001">
    <property type="entry name" value="7tm_1"/>
    <property type="match status" value="2"/>
</dbReference>
<name>A0ABM4BNS4_HYDVU</name>
<evidence type="ECO:0000313" key="13">
    <source>
        <dbReference type="RefSeq" id="XP_065650764.1"/>
    </source>
</evidence>
<keyword evidence="7" id="KW-0675">Receptor</keyword>
<evidence type="ECO:0000256" key="4">
    <source>
        <dbReference type="ARBA" id="ARBA00022989"/>
    </source>
</evidence>
<sequence length="733" mass="82717">MLHARDIVDLIYILCVGFLILSGNALVILAFWKGPRQIRTLTNYFVVNLSFSDLMVGCFSVPFRVCVRLGKTKEGSRNYEYFIALDVLCGTISALCLTAISIERTFAVKYPAMHYNLSKKPVLFSIVMTWIIGLLLAALKLIIGRHSINSPYTLLIMVISFFLPLFIIIVSYVIIFFTAMSVNQSPNLRKEIRVAKTISLIIGLFTVCWMPFFIVNILYYYCGGNTSTKLCSVIKSESISTWIVNIVVSLRISNSMMNFFVYAVRSPIFRTTFKSLVFKMFRAVCNMKTIEAKSFSLYKNGSKKGSLNFFLKKDKKQDQKETLWKQKGVGIAKVLLQAKTKVLLEAKAKVLLEAKAKVLLQAKAKVLLQAKAKILLQAKTKVLLEAKAKMDNTKNCNTSMSTNNATMFEVLYLGHISMLILVGNILVILAFFKGPKRIRTFTNYFVVNLALCDLMVGCVSVPFWICVQLGVGERSIWQHLISLDVLFGTTSILSLALISLERMVAVKYPTQHFNLPNKPVIVSIFMTWLIGSIYTAIVSAFLTKHEKIVTILIFMLAFALPLIVILVSYLIIFATAYGMIKPDNNEDCIRLSRDIRIAKTISVIIGLFTICWSPFFIVNIAYVFTSCMNWNIPLRVSKILHYSNSMMNVFVYAIRSPDFREMFKNLLLRCNKRGLNGRLNSFSITSIVSRSNSKSLILRTGSSKISNSNTELSSNLLLNNDAMHQSTTNKTKQ</sequence>
<dbReference type="RefSeq" id="XP_065650764.1">
    <property type="nucleotide sequence ID" value="XM_065794692.1"/>
</dbReference>
<feature type="transmembrane region" description="Helical" evidence="10">
    <location>
        <begin position="7"/>
        <end position="32"/>
    </location>
</feature>
<feature type="transmembrane region" description="Helical" evidence="10">
    <location>
        <begin position="44"/>
        <end position="67"/>
    </location>
</feature>
<feature type="transmembrane region" description="Helical" evidence="10">
    <location>
        <begin position="548"/>
        <end position="580"/>
    </location>
</feature>
<evidence type="ECO:0000256" key="6">
    <source>
        <dbReference type="ARBA" id="ARBA00023136"/>
    </source>
</evidence>
<evidence type="ECO:0000256" key="9">
    <source>
        <dbReference type="ARBA" id="ARBA00023224"/>
    </source>
</evidence>
<protein>
    <submittedName>
        <fullName evidence="13">Uncharacterized protein LOC124805799 isoform X2</fullName>
    </submittedName>
</protein>
<gene>
    <name evidence="13" type="primary">LOC124805799</name>
</gene>
<keyword evidence="4 10" id="KW-1133">Transmembrane helix</keyword>
<dbReference type="PRINTS" id="PR00237">
    <property type="entry name" value="GPCRRHODOPSN"/>
</dbReference>
<keyword evidence="6 10" id="KW-0472">Membrane</keyword>
<evidence type="ECO:0000256" key="2">
    <source>
        <dbReference type="ARBA" id="ARBA00022475"/>
    </source>
</evidence>
<feature type="transmembrane region" description="Helical" evidence="10">
    <location>
        <begin position="477"/>
        <end position="500"/>
    </location>
</feature>
<evidence type="ECO:0000256" key="5">
    <source>
        <dbReference type="ARBA" id="ARBA00023040"/>
    </source>
</evidence>
<evidence type="ECO:0000259" key="11">
    <source>
        <dbReference type="PROSITE" id="PS50262"/>
    </source>
</evidence>
<evidence type="ECO:0000256" key="10">
    <source>
        <dbReference type="SAM" id="Phobius"/>
    </source>
</evidence>
<keyword evidence="12" id="KW-1185">Reference proteome</keyword>
<keyword evidence="9" id="KW-0807">Transducer</keyword>
<proteinExistence type="predicted"/>
<keyword evidence="5" id="KW-0297">G-protein coupled receptor</keyword>
<dbReference type="SMART" id="SM01381">
    <property type="entry name" value="7TM_GPCR_Srsx"/>
    <property type="match status" value="1"/>
</dbReference>
<dbReference type="Proteomes" id="UP001652625">
    <property type="component" value="Chromosome 03"/>
</dbReference>
<feature type="transmembrane region" description="Helical" evidence="10">
    <location>
        <begin position="444"/>
        <end position="465"/>
    </location>
</feature>
<evidence type="ECO:0000313" key="12">
    <source>
        <dbReference type="Proteomes" id="UP001652625"/>
    </source>
</evidence>
<evidence type="ECO:0000256" key="7">
    <source>
        <dbReference type="ARBA" id="ARBA00023170"/>
    </source>
</evidence>
<feature type="domain" description="G-protein coupled receptors family 1 profile" evidence="11">
    <location>
        <begin position="423"/>
        <end position="652"/>
    </location>
</feature>
<dbReference type="InterPro" id="IPR017452">
    <property type="entry name" value="GPCR_Rhodpsn_7TM"/>
</dbReference>
<dbReference type="InterPro" id="IPR000276">
    <property type="entry name" value="GPCR_Rhodpsn"/>
</dbReference>
<accession>A0ABM4BNS4</accession>
<feature type="transmembrane region" description="Helical" evidence="10">
    <location>
        <begin position="122"/>
        <end position="142"/>
    </location>
</feature>
<feature type="transmembrane region" description="Helical" evidence="10">
    <location>
        <begin position="520"/>
        <end position="542"/>
    </location>
</feature>
<dbReference type="SUPFAM" id="SSF81321">
    <property type="entry name" value="Family A G protein-coupled receptor-like"/>
    <property type="match status" value="2"/>
</dbReference>
<keyword evidence="8" id="KW-0325">Glycoprotein</keyword>
<comment type="subcellular location">
    <subcellularLocation>
        <location evidence="1">Cell membrane</location>
        <topology evidence="1">Multi-pass membrane protein</topology>
    </subcellularLocation>
</comment>
<keyword evidence="2" id="KW-1003">Cell membrane</keyword>
<dbReference type="GeneID" id="124805799"/>
<dbReference type="Gene3D" id="1.20.1070.10">
    <property type="entry name" value="Rhodopsin 7-helix transmembrane proteins"/>
    <property type="match status" value="2"/>
</dbReference>
<feature type="transmembrane region" description="Helical" evidence="10">
    <location>
        <begin position="197"/>
        <end position="221"/>
    </location>
</feature>